<accession>A0A7W2FDJ0</accession>
<comment type="caution">
    <text evidence="1">The sequence shown here is derived from an EMBL/GenBank/DDBJ whole genome shotgun (WGS) entry which is preliminary data.</text>
</comment>
<proteinExistence type="predicted"/>
<dbReference type="Proteomes" id="UP000573499">
    <property type="component" value="Unassembled WGS sequence"/>
</dbReference>
<dbReference type="Gene3D" id="3.30.2310.20">
    <property type="entry name" value="RelE-like"/>
    <property type="match status" value="1"/>
</dbReference>
<reference evidence="1 2" key="1">
    <citation type="submission" date="2020-07" db="EMBL/GenBank/DDBJ databases">
        <title>Novel species isolated from subtropical streams in China.</title>
        <authorList>
            <person name="Lu H."/>
        </authorList>
    </citation>
    <scope>NUCLEOTIDE SEQUENCE [LARGE SCALE GENOMIC DNA]</scope>
    <source>
        <strain evidence="1 2">LX47W</strain>
    </source>
</reference>
<sequence length="91" mass="10165">MVRWSLAAAKLLAQTLEHIDTQDPGTALIIMQRVQSALDLIVLHPALGTPTTRPGIRWFAIPKTGHLIEYRAGKTGITVTRWARQARRRKG</sequence>
<keyword evidence="2" id="KW-1185">Reference proteome</keyword>
<dbReference type="RefSeq" id="WP_182156535.1">
    <property type="nucleotide sequence ID" value="NZ_JACEZU010000012.1"/>
</dbReference>
<name>A0A7W2FDJ0_9BURK</name>
<gene>
    <name evidence="1" type="ORF">H3H39_22085</name>
</gene>
<protein>
    <submittedName>
        <fullName evidence="1">Type II toxin-antitoxin system RelE/ParE family toxin</fullName>
    </submittedName>
</protein>
<dbReference type="EMBL" id="JACEZU010000012">
    <property type="protein sequence ID" value="MBA5689740.1"/>
    <property type="molecule type" value="Genomic_DNA"/>
</dbReference>
<organism evidence="1 2">
    <name type="scientific">Rugamonas apoptosis</name>
    <dbReference type="NCBI Taxonomy" id="2758570"/>
    <lineage>
        <taxon>Bacteria</taxon>
        <taxon>Pseudomonadati</taxon>
        <taxon>Pseudomonadota</taxon>
        <taxon>Betaproteobacteria</taxon>
        <taxon>Burkholderiales</taxon>
        <taxon>Oxalobacteraceae</taxon>
        <taxon>Telluria group</taxon>
        <taxon>Rugamonas</taxon>
    </lineage>
</organism>
<dbReference type="InterPro" id="IPR035093">
    <property type="entry name" value="RelE/ParE_toxin_dom_sf"/>
</dbReference>
<evidence type="ECO:0000313" key="2">
    <source>
        <dbReference type="Proteomes" id="UP000573499"/>
    </source>
</evidence>
<evidence type="ECO:0000313" key="1">
    <source>
        <dbReference type="EMBL" id="MBA5689740.1"/>
    </source>
</evidence>
<dbReference type="AlphaFoldDB" id="A0A7W2FDJ0"/>